<gene>
    <name evidence="10" type="ORF">PF001_g14394</name>
    <name evidence="9" type="ORF">PF002_g12112</name>
    <name evidence="8" type="ORF">PF004_g15072</name>
    <name evidence="7" type="ORF">PF005_g13528</name>
    <name evidence="6" type="ORF">PF006_g17630</name>
    <name evidence="5" type="ORF">PF007_g11351</name>
    <name evidence="2" type="ORF">PF009_g13297</name>
    <name evidence="4" type="ORF">PF010_g11165</name>
    <name evidence="3" type="ORF">PF011_g14716</name>
</gene>
<dbReference type="Proteomes" id="UP000441208">
    <property type="component" value="Unassembled WGS sequence"/>
</dbReference>
<dbReference type="EMBL" id="QXGE01000893">
    <property type="protein sequence ID" value="KAE9301560.1"/>
    <property type="molecule type" value="Genomic_DNA"/>
</dbReference>
<dbReference type="Proteomes" id="UP000440732">
    <property type="component" value="Unassembled WGS sequence"/>
</dbReference>
<dbReference type="EMBL" id="QXFW01000963">
    <property type="protein sequence ID" value="KAE8999226.1"/>
    <property type="molecule type" value="Genomic_DNA"/>
</dbReference>
<accession>A0A6A4DFK7</accession>
<evidence type="ECO:0000313" key="7">
    <source>
        <dbReference type="EMBL" id="KAE9205136.1"/>
    </source>
</evidence>
<comment type="caution">
    <text evidence="10">The sequence shown here is derived from an EMBL/GenBank/DDBJ whole genome shotgun (WGS) entry which is preliminary data.</text>
</comment>
<evidence type="ECO:0000313" key="13">
    <source>
        <dbReference type="Proteomes" id="UP000437068"/>
    </source>
</evidence>
<keyword evidence="12" id="KW-1185">Reference proteome</keyword>
<evidence type="ECO:0000313" key="6">
    <source>
        <dbReference type="EMBL" id="KAE9122531.1"/>
    </source>
</evidence>
<evidence type="ECO:0000313" key="12">
    <source>
        <dbReference type="Proteomes" id="UP000433483"/>
    </source>
</evidence>
<dbReference type="Proteomes" id="UP000437068">
    <property type="component" value="Unassembled WGS sequence"/>
</dbReference>
<reference evidence="11 12" key="1">
    <citation type="submission" date="2018-08" db="EMBL/GenBank/DDBJ databases">
        <title>Genomic investigation of the strawberry pathogen Phytophthora fragariae indicates pathogenicity is determined by transcriptional variation in three key races.</title>
        <authorList>
            <person name="Adams T.M."/>
            <person name="Armitage A.D."/>
            <person name="Sobczyk M.K."/>
            <person name="Bates H.J."/>
            <person name="Dunwell J.M."/>
            <person name="Nellist C.F."/>
            <person name="Harrison R.J."/>
        </authorList>
    </citation>
    <scope>NUCLEOTIDE SEQUENCE [LARGE SCALE GENOMIC DNA]</scope>
    <source>
        <strain evidence="10 13">A4</strain>
        <strain evidence="9 14">BC-1</strain>
        <strain evidence="8 18">BC-23</strain>
        <strain evidence="7 12">NOV-27</strain>
        <strain evidence="6 15">NOV-5</strain>
        <strain evidence="5 16">NOV-71</strain>
        <strain evidence="2 11">NOV-9</strain>
        <strain evidence="4 19">ONT-3</strain>
        <strain evidence="3 17">SCRP245</strain>
    </source>
</reference>
<dbReference type="EMBL" id="QXGB01000754">
    <property type="protein sequence ID" value="KAE9205136.1"/>
    <property type="molecule type" value="Genomic_DNA"/>
</dbReference>
<dbReference type="EMBL" id="QXGA01001315">
    <property type="protein sequence ID" value="KAE9122531.1"/>
    <property type="molecule type" value="Genomic_DNA"/>
</dbReference>
<dbReference type="Proteomes" id="UP000460718">
    <property type="component" value="Unassembled WGS sequence"/>
</dbReference>
<proteinExistence type="predicted"/>
<name>A0A6A4DFK7_9STRA</name>
<evidence type="ECO:0000313" key="16">
    <source>
        <dbReference type="Proteomes" id="UP000441208"/>
    </source>
</evidence>
<evidence type="ECO:0000313" key="15">
    <source>
        <dbReference type="Proteomes" id="UP000440732"/>
    </source>
</evidence>
<feature type="region of interest" description="Disordered" evidence="1">
    <location>
        <begin position="52"/>
        <end position="92"/>
    </location>
</feature>
<evidence type="ECO:0000313" key="5">
    <source>
        <dbReference type="EMBL" id="KAE9111788.1"/>
    </source>
</evidence>
<evidence type="ECO:0000313" key="9">
    <source>
        <dbReference type="EMBL" id="KAE9233342.1"/>
    </source>
</evidence>
<evidence type="ECO:0000256" key="1">
    <source>
        <dbReference type="SAM" id="MobiDB-lite"/>
    </source>
</evidence>
<evidence type="ECO:0000313" key="3">
    <source>
        <dbReference type="EMBL" id="KAE8999226.1"/>
    </source>
</evidence>
<evidence type="ECO:0000313" key="17">
    <source>
        <dbReference type="Proteomes" id="UP000460718"/>
    </source>
</evidence>
<dbReference type="EMBL" id="QXGF01000689">
    <property type="protein sequence ID" value="KAE8936793.1"/>
    <property type="molecule type" value="Genomic_DNA"/>
</dbReference>
<sequence length="92" mass="10519">MARLSRERVKVAKEQAELNLFSIQADPEDATTREYLKLKRQQDLARMRLEVRQVQNQVSTPEASVETEPIAARPRVDPPPPQEPIAEQQNDA</sequence>
<protein>
    <submittedName>
        <fullName evidence="10">Uncharacterized protein</fullName>
    </submittedName>
</protein>
<evidence type="ECO:0000313" key="8">
    <source>
        <dbReference type="EMBL" id="KAE9214342.1"/>
    </source>
</evidence>
<dbReference type="EMBL" id="QXGD01000574">
    <property type="protein sequence ID" value="KAE9233342.1"/>
    <property type="molecule type" value="Genomic_DNA"/>
</dbReference>
<evidence type="ECO:0000313" key="11">
    <source>
        <dbReference type="Proteomes" id="UP000429523"/>
    </source>
</evidence>
<feature type="compositionally biased region" description="Polar residues" evidence="1">
    <location>
        <begin position="53"/>
        <end position="62"/>
    </location>
</feature>
<dbReference type="Proteomes" id="UP000476176">
    <property type="component" value="Unassembled WGS sequence"/>
</dbReference>
<evidence type="ECO:0000313" key="18">
    <source>
        <dbReference type="Proteomes" id="UP000476176"/>
    </source>
</evidence>
<dbReference type="EMBL" id="QXFZ01000565">
    <property type="protein sequence ID" value="KAE9111788.1"/>
    <property type="molecule type" value="Genomic_DNA"/>
</dbReference>
<dbReference type="EMBL" id="QXGC01000990">
    <property type="protein sequence ID" value="KAE9214342.1"/>
    <property type="molecule type" value="Genomic_DNA"/>
</dbReference>
<evidence type="ECO:0000313" key="14">
    <source>
        <dbReference type="Proteomes" id="UP000440367"/>
    </source>
</evidence>
<dbReference type="Proteomes" id="UP000440367">
    <property type="component" value="Unassembled WGS sequence"/>
</dbReference>
<evidence type="ECO:0000313" key="19">
    <source>
        <dbReference type="Proteomes" id="UP000488956"/>
    </source>
</evidence>
<dbReference type="EMBL" id="QXFX01000584">
    <property type="protein sequence ID" value="KAE9110456.1"/>
    <property type="molecule type" value="Genomic_DNA"/>
</dbReference>
<dbReference type="Proteomes" id="UP000429523">
    <property type="component" value="Unassembled WGS sequence"/>
</dbReference>
<dbReference type="Proteomes" id="UP000488956">
    <property type="component" value="Unassembled WGS sequence"/>
</dbReference>
<evidence type="ECO:0000313" key="10">
    <source>
        <dbReference type="EMBL" id="KAE9301560.1"/>
    </source>
</evidence>
<dbReference type="AlphaFoldDB" id="A0A6A4DFK7"/>
<organism evidence="10 13">
    <name type="scientific">Phytophthora fragariae</name>
    <dbReference type="NCBI Taxonomy" id="53985"/>
    <lineage>
        <taxon>Eukaryota</taxon>
        <taxon>Sar</taxon>
        <taxon>Stramenopiles</taxon>
        <taxon>Oomycota</taxon>
        <taxon>Peronosporomycetes</taxon>
        <taxon>Peronosporales</taxon>
        <taxon>Peronosporaceae</taxon>
        <taxon>Phytophthora</taxon>
    </lineage>
</organism>
<evidence type="ECO:0000313" key="4">
    <source>
        <dbReference type="EMBL" id="KAE9110456.1"/>
    </source>
</evidence>
<dbReference type="Proteomes" id="UP000433483">
    <property type="component" value="Unassembled WGS sequence"/>
</dbReference>
<evidence type="ECO:0000313" key="2">
    <source>
        <dbReference type="EMBL" id="KAE8936793.1"/>
    </source>
</evidence>